<reference evidence="2 3" key="1">
    <citation type="submission" date="2013-12" db="EMBL/GenBank/DDBJ databases">
        <title>Annotation of the Bibersteinia trehalosi USDA-ARS-USMARC-190 complete genome.</title>
        <authorList>
            <person name="Harhay G.P."/>
            <person name="McVey S."/>
            <person name="Clawson M.L."/>
            <person name="Bono J."/>
            <person name="Heaton M.P."/>
            <person name="Chitko-Mckown C.G."/>
            <person name="Harhay D.M."/>
            <person name="Smith T.P.L."/>
        </authorList>
    </citation>
    <scope>NUCLEOTIDE SEQUENCE [LARGE SCALE GENOMIC DNA]</scope>
    <source>
        <strain evidence="2 3">USDA-ARS-USMARC-190</strain>
    </source>
</reference>
<dbReference type="PATRIC" id="fig|1263832.3.peg.2101"/>
<organism evidence="2 3">
    <name type="scientific">Bibersteinia trehalosi USDA-ARS-USMARC-190</name>
    <dbReference type="NCBI Taxonomy" id="1263832"/>
    <lineage>
        <taxon>Bacteria</taxon>
        <taxon>Pseudomonadati</taxon>
        <taxon>Pseudomonadota</taxon>
        <taxon>Gammaproteobacteria</taxon>
        <taxon>Pasteurellales</taxon>
        <taxon>Pasteurellaceae</taxon>
        <taxon>Bibersteinia</taxon>
    </lineage>
</organism>
<dbReference type="AlphaFoldDB" id="W0RA64"/>
<dbReference type="HOGENOM" id="CLU_2480555_0_0_6"/>
<proteinExistence type="predicted"/>
<feature type="coiled-coil region" evidence="1">
    <location>
        <begin position="7"/>
        <end position="70"/>
    </location>
</feature>
<sequence>MEYNMNKYEALGRYVEAKEELEKLQRTREIFAVKMSEQVHSLQGKGAKNLQRIASEMAETLEKFNECNEKCADLVEQVNEYAEICGRLKVS</sequence>
<evidence type="ECO:0000256" key="1">
    <source>
        <dbReference type="SAM" id="Coils"/>
    </source>
</evidence>
<keyword evidence="1" id="KW-0175">Coiled coil</keyword>
<evidence type="ECO:0000313" key="2">
    <source>
        <dbReference type="EMBL" id="AHG87342.1"/>
    </source>
</evidence>
<protein>
    <submittedName>
        <fullName evidence="2">Uncharacterized protein</fullName>
    </submittedName>
</protein>
<name>W0RA64_BIBTR</name>
<dbReference type="EMBL" id="CP006956">
    <property type="protein sequence ID" value="AHG87342.1"/>
    <property type="molecule type" value="Genomic_DNA"/>
</dbReference>
<dbReference type="KEGG" id="btra:F544_21140"/>
<dbReference type="Proteomes" id="UP000019086">
    <property type="component" value="Chromosome"/>
</dbReference>
<evidence type="ECO:0000313" key="3">
    <source>
        <dbReference type="Proteomes" id="UP000019086"/>
    </source>
</evidence>
<accession>W0RA64</accession>
<gene>
    <name evidence="2" type="ORF">F544_21140</name>
</gene>